<dbReference type="PANTHER" id="PTHR12225:SF0">
    <property type="entry name" value="PROTEASOMAL UBIQUITIN RECEPTOR ADRM1"/>
    <property type="match status" value="1"/>
</dbReference>
<name>A0A7S0VY79_9CRYP</name>
<dbReference type="EMBL" id="HBFN01025574">
    <property type="protein sequence ID" value="CAD8801138.1"/>
    <property type="molecule type" value="Transcribed_RNA"/>
</dbReference>
<dbReference type="PANTHER" id="PTHR12225">
    <property type="entry name" value="ADHESION REGULATING MOLECULE 1 110 KDA CELL MEMBRANE GLYCOPROTEIN"/>
    <property type="match status" value="1"/>
</dbReference>
<dbReference type="GO" id="GO:0005634">
    <property type="term" value="C:nucleus"/>
    <property type="evidence" value="ECO:0007669"/>
    <property type="project" value="UniProtKB-SubCell"/>
</dbReference>
<evidence type="ECO:0000313" key="4">
    <source>
        <dbReference type="EMBL" id="CAD8801138.1"/>
    </source>
</evidence>
<dbReference type="PROSITE" id="PS51916">
    <property type="entry name" value="DEUBAD"/>
    <property type="match status" value="1"/>
</dbReference>
<proteinExistence type="predicted"/>
<organism evidence="4">
    <name type="scientific">Hemiselmis tepida</name>
    <dbReference type="NCBI Taxonomy" id="464990"/>
    <lineage>
        <taxon>Eukaryota</taxon>
        <taxon>Cryptophyceae</taxon>
        <taxon>Cryptomonadales</taxon>
        <taxon>Hemiselmidaceae</taxon>
        <taxon>Hemiselmis</taxon>
    </lineage>
</organism>
<accession>A0A7S0VY79</accession>
<feature type="domain" description="DEUBAD" evidence="3">
    <location>
        <begin position="5"/>
        <end position="117"/>
    </location>
</feature>
<evidence type="ECO:0000259" key="3">
    <source>
        <dbReference type="PROSITE" id="PS51916"/>
    </source>
</evidence>
<dbReference type="GO" id="GO:0070628">
    <property type="term" value="F:proteasome binding"/>
    <property type="evidence" value="ECO:0007669"/>
    <property type="project" value="TreeGrafter"/>
</dbReference>
<dbReference type="Gene3D" id="1.10.2020.20">
    <property type="match status" value="1"/>
</dbReference>
<dbReference type="InterPro" id="IPR038108">
    <property type="entry name" value="RPN13_DEUBAD_sf"/>
</dbReference>
<dbReference type="GO" id="GO:0061133">
    <property type="term" value="F:endopeptidase activator activity"/>
    <property type="evidence" value="ECO:0007669"/>
    <property type="project" value="TreeGrafter"/>
</dbReference>
<dbReference type="AlphaFoldDB" id="A0A7S0VY79"/>
<gene>
    <name evidence="4" type="ORF">HTEP1355_LOCUS14811</name>
</gene>
<dbReference type="InterPro" id="IPR032368">
    <property type="entry name" value="RPN13_DEUBAD"/>
</dbReference>
<comment type="subcellular location">
    <subcellularLocation>
        <location evidence="1">Nucleus</location>
    </subcellularLocation>
</comment>
<evidence type="ECO:0000256" key="1">
    <source>
        <dbReference type="ARBA" id="ARBA00004123"/>
    </source>
</evidence>
<keyword evidence="2" id="KW-0539">Nucleus</keyword>
<sequence>MAAAQQEAMKGAGLLEVVEAKGVIDGLDALSDGARRALMEELPEGDRTESGLREVVRSPQLQQAVGQLDHVMQSGQGRELLMSMGIPPPEGFDNMGPAAVRAFLQGIQDKADRDAMKD</sequence>
<dbReference type="InterPro" id="IPR006773">
    <property type="entry name" value="Rpn13/ADRM1"/>
</dbReference>
<dbReference type="InterPro" id="IPR044867">
    <property type="entry name" value="DEUBAD_dom"/>
</dbReference>
<evidence type="ECO:0000256" key="2">
    <source>
        <dbReference type="ARBA" id="ARBA00023242"/>
    </source>
</evidence>
<reference evidence="4" key="1">
    <citation type="submission" date="2021-01" db="EMBL/GenBank/DDBJ databases">
        <authorList>
            <person name="Corre E."/>
            <person name="Pelletier E."/>
            <person name="Niang G."/>
            <person name="Scheremetjew M."/>
            <person name="Finn R."/>
            <person name="Kale V."/>
            <person name="Holt S."/>
            <person name="Cochrane G."/>
            <person name="Meng A."/>
            <person name="Brown T."/>
            <person name="Cohen L."/>
        </authorList>
    </citation>
    <scope>NUCLEOTIDE SEQUENCE</scope>
    <source>
        <strain evidence="4">CCMP443</strain>
    </source>
</reference>
<dbReference type="GO" id="GO:0005737">
    <property type="term" value="C:cytoplasm"/>
    <property type="evidence" value="ECO:0007669"/>
    <property type="project" value="InterPro"/>
</dbReference>
<protein>
    <recommendedName>
        <fullName evidence="3">DEUBAD domain-containing protein</fullName>
    </recommendedName>
</protein>
<dbReference type="GO" id="GO:0008541">
    <property type="term" value="C:proteasome regulatory particle, lid subcomplex"/>
    <property type="evidence" value="ECO:0007669"/>
    <property type="project" value="TreeGrafter"/>
</dbReference>
<dbReference type="Pfam" id="PF16550">
    <property type="entry name" value="RPN13_C"/>
    <property type="match status" value="1"/>
</dbReference>